<proteinExistence type="predicted"/>
<keyword evidence="8" id="KW-0812">Transmembrane</keyword>
<keyword evidence="8" id="KW-0472">Membrane</keyword>
<protein>
    <submittedName>
        <fullName evidence="10">Transcription factor bHLH121-like</fullName>
    </submittedName>
</protein>
<dbReference type="GO" id="GO:0046983">
    <property type="term" value="F:protein dimerization activity"/>
    <property type="evidence" value="ECO:0007669"/>
    <property type="project" value="InterPro"/>
</dbReference>
<dbReference type="PANTHER" id="PTHR47001">
    <property type="entry name" value="TRANSCRIPTION FACTOR BHLH121"/>
    <property type="match status" value="1"/>
</dbReference>
<gene>
    <name evidence="10" type="ORF">OLEA9_A038075</name>
</gene>
<dbReference type="InterPro" id="IPR036638">
    <property type="entry name" value="HLH_DNA-bd_sf"/>
</dbReference>
<dbReference type="Pfam" id="PF23177">
    <property type="entry name" value="bHLH_IRO3"/>
    <property type="match status" value="1"/>
</dbReference>
<dbReference type="SMART" id="SM00353">
    <property type="entry name" value="HLH"/>
    <property type="match status" value="1"/>
</dbReference>
<evidence type="ECO:0000256" key="6">
    <source>
        <dbReference type="SAM" id="Coils"/>
    </source>
</evidence>
<feature type="region of interest" description="Disordered" evidence="7">
    <location>
        <begin position="264"/>
        <end position="290"/>
    </location>
</feature>
<organism evidence="10 11">
    <name type="scientific">Olea europaea subsp. europaea</name>
    <dbReference type="NCBI Taxonomy" id="158383"/>
    <lineage>
        <taxon>Eukaryota</taxon>
        <taxon>Viridiplantae</taxon>
        <taxon>Streptophyta</taxon>
        <taxon>Embryophyta</taxon>
        <taxon>Tracheophyta</taxon>
        <taxon>Spermatophyta</taxon>
        <taxon>Magnoliopsida</taxon>
        <taxon>eudicotyledons</taxon>
        <taxon>Gunneridae</taxon>
        <taxon>Pentapetalae</taxon>
        <taxon>asterids</taxon>
        <taxon>lamiids</taxon>
        <taxon>Lamiales</taxon>
        <taxon>Oleaceae</taxon>
        <taxon>Oleeae</taxon>
        <taxon>Olea</taxon>
    </lineage>
</organism>
<keyword evidence="11" id="KW-1185">Reference proteome</keyword>
<evidence type="ECO:0000259" key="9">
    <source>
        <dbReference type="PROSITE" id="PS50888"/>
    </source>
</evidence>
<dbReference type="CDD" id="cd11446">
    <property type="entry name" value="bHLH_AtILR3_like"/>
    <property type="match status" value="1"/>
</dbReference>
<dbReference type="GO" id="GO:0005634">
    <property type="term" value="C:nucleus"/>
    <property type="evidence" value="ECO:0007669"/>
    <property type="project" value="UniProtKB-SubCell"/>
</dbReference>
<evidence type="ECO:0000256" key="5">
    <source>
        <dbReference type="ARBA" id="ARBA00023242"/>
    </source>
</evidence>
<dbReference type="InterPro" id="IPR044579">
    <property type="entry name" value="bHLH11/121"/>
</dbReference>
<keyword evidence="4" id="KW-0804">Transcription</keyword>
<dbReference type="Proteomes" id="UP000594638">
    <property type="component" value="Unassembled WGS sequence"/>
</dbReference>
<dbReference type="GO" id="GO:0003677">
    <property type="term" value="F:DNA binding"/>
    <property type="evidence" value="ECO:0007669"/>
    <property type="project" value="UniProtKB-KW"/>
</dbReference>
<keyword evidence="6" id="KW-0175">Coiled coil</keyword>
<accession>A0A8S0VI36</accession>
<reference evidence="10 11" key="1">
    <citation type="submission" date="2019-12" db="EMBL/GenBank/DDBJ databases">
        <authorList>
            <person name="Alioto T."/>
            <person name="Alioto T."/>
            <person name="Gomez Garrido J."/>
        </authorList>
    </citation>
    <scope>NUCLEOTIDE SEQUENCE [LARGE SCALE GENOMIC DNA]</scope>
</reference>
<feature type="coiled-coil region" evidence="6">
    <location>
        <begin position="66"/>
        <end position="153"/>
    </location>
</feature>
<dbReference type="SUPFAM" id="SSF47459">
    <property type="entry name" value="HLH, helix-loop-helix DNA-binding domain"/>
    <property type="match status" value="1"/>
</dbReference>
<keyword evidence="2" id="KW-0805">Transcription regulation</keyword>
<comment type="subcellular location">
    <subcellularLocation>
        <location evidence="1">Nucleus</location>
    </subcellularLocation>
</comment>
<feature type="transmembrane region" description="Helical" evidence="8">
    <location>
        <begin position="7"/>
        <end position="24"/>
    </location>
</feature>
<name>A0A8S0VI36_OLEEU</name>
<dbReference type="GO" id="GO:0003700">
    <property type="term" value="F:DNA-binding transcription factor activity"/>
    <property type="evidence" value="ECO:0007669"/>
    <property type="project" value="InterPro"/>
</dbReference>
<dbReference type="PROSITE" id="PS50888">
    <property type="entry name" value="BHLH"/>
    <property type="match status" value="1"/>
</dbReference>
<sequence length="290" mass="32715">MNLCMEFFAVNLSCYSLFLVYHAYNKYDLARTSLMLNSYRQRDDVKADDAISPRKVQKADRERLRRDKLNEQFQELGNIVDSAKNDKASILTDAIQVLKDLTSEVSKLKTEHTVLHEESLELTQEKNDLREEKASLKSDVENLNAQYEQALRFMIPWGAVNPSITMAPPFSYPVGPLPFPPGPIPMHPTIPPFPNPNPILSYIPYPTPVVPLLDHPTTLNASTSFISSRQDSISRISDQYRSSTSQKAVNSNNVVTDLELKIPGSTVQKEVSSGEKNGKQPMSDEKKLYK</sequence>
<evidence type="ECO:0000256" key="7">
    <source>
        <dbReference type="SAM" id="MobiDB-lite"/>
    </source>
</evidence>
<dbReference type="GO" id="GO:0006879">
    <property type="term" value="P:intracellular iron ion homeostasis"/>
    <property type="evidence" value="ECO:0007669"/>
    <property type="project" value="InterPro"/>
</dbReference>
<keyword evidence="3" id="KW-0238">DNA-binding</keyword>
<evidence type="ECO:0000256" key="8">
    <source>
        <dbReference type="SAM" id="Phobius"/>
    </source>
</evidence>
<evidence type="ECO:0000313" key="10">
    <source>
        <dbReference type="EMBL" id="CAA3028990.1"/>
    </source>
</evidence>
<dbReference type="PANTHER" id="PTHR47001:SF1">
    <property type="entry name" value="TRANSCRIPTION FACTOR BHLH11"/>
    <property type="match status" value="1"/>
</dbReference>
<dbReference type="Gene3D" id="4.10.280.10">
    <property type="entry name" value="Helix-loop-helix DNA-binding domain"/>
    <property type="match status" value="1"/>
</dbReference>
<dbReference type="OrthoDB" id="515493at2759"/>
<keyword evidence="8" id="KW-1133">Transmembrane helix</keyword>
<feature type="domain" description="BHLH" evidence="9">
    <location>
        <begin position="53"/>
        <end position="101"/>
    </location>
</feature>
<dbReference type="Gramene" id="OE9A038075T3">
    <property type="protein sequence ID" value="OE9A038075C3"/>
    <property type="gene ID" value="OE9A038075"/>
</dbReference>
<comment type="caution">
    <text evidence="10">The sequence shown here is derived from an EMBL/GenBank/DDBJ whole genome shotgun (WGS) entry which is preliminary data.</text>
</comment>
<dbReference type="InterPro" id="IPR011598">
    <property type="entry name" value="bHLH_dom"/>
</dbReference>
<evidence type="ECO:0000256" key="2">
    <source>
        <dbReference type="ARBA" id="ARBA00023015"/>
    </source>
</evidence>
<dbReference type="AlphaFoldDB" id="A0A8S0VI36"/>
<evidence type="ECO:0000313" key="11">
    <source>
        <dbReference type="Proteomes" id="UP000594638"/>
    </source>
</evidence>
<dbReference type="EMBL" id="CACTIH010009279">
    <property type="protein sequence ID" value="CAA3028990.1"/>
    <property type="molecule type" value="Genomic_DNA"/>
</dbReference>
<keyword evidence="5" id="KW-0539">Nucleus</keyword>
<evidence type="ECO:0000256" key="4">
    <source>
        <dbReference type="ARBA" id="ARBA00023163"/>
    </source>
</evidence>
<dbReference type="InterPro" id="IPR057075">
    <property type="entry name" value="bHLH_IRO3"/>
</dbReference>
<feature type="compositionally biased region" description="Basic and acidic residues" evidence="7">
    <location>
        <begin position="272"/>
        <end position="290"/>
    </location>
</feature>
<evidence type="ECO:0000256" key="1">
    <source>
        <dbReference type="ARBA" id="ARBA00004123"/>
    </source>
</evidence>
<evidence type="ECO:0000256" key="3">
    <source>
        <dbReference type="ARBA" id="ARBA00023125"/>
    </source>
</evidence>